<dbReference type="EMBL" id="JAINUF010000010">
    <property type="protein sequence ID" value="KAJ8349104.1"/>
    <property type="molecule type" value="Genomic_DNA"/>
</dbReference>
<feature type="region of interest" description="Disordered" evidence="1">
    <location>
        <begin position="77"/>
        <end position="97"/>
    </location>
</feature>
<accession>A0A9Q1F1B6</accession>
<feature type="region of interest" description="Disordered" evidence="1">
    <location>
        <begin position="1"/>
        <end position="35"/>
    </location>
</feature>
<sequence length="97" mass="10591">MSWATHRTRPEAWRPPGSLRPRGTGPTGLVHNPGWRDRGGWLQAGETEEAVLQTGPSQEKIIQFSLMTAYEDVATDLPGDLPGVVRSEDLAKGALEQ</sequence>
<evidence type="ECO:0000313" key="3">
    <source>
        <dbReference type="Proteomes" id="UP001152622"/>
    </source>
</evidence>
<dbReference type="AlphaFoldDB" id="A0A9Q1F1B6"/>
<protein>
    <submittedName>
        <fullName evidence="2">Uncharacterized protein</fullName>
    </submittedName>
</protein>
<name>A0A9Q1F1B6_SYNKA</name>
<evidence type="ECO:0000313" key="2">
    <source>
        <dbReference type="EMBL" id="KAJ8349104.1"/>
    </source>
</evidence>
<dbReference type="Proteomes" id="UP001152622">
    <property type="component" value="Chromosome 10"/>
</dbReference>
<reference evidence="2" key="1">
    <citation type="journal article" date="2023" name="Science">
        <title>Genome structures resolve the early diversification of teleost fishes.</title>
        <authorList>
            <person name="Parey E."/>
            <person name="Louis A."/>
            <person name="Montfort J."/>
            <person name="Bouchez O."/>
            <person name="Roques C."/>
            <person name="Iampietro C."/>
            <person name="Lluch J."/>
            <person name="Castinel A."/>
            <person name="Donnadieu C."/>
            <person name="Desvignes T."/>
            <person name="Floi Bucao C."/>
            <person name="Jouanno E."/>
            <person name="Wen M."/>
            <person name="Mejri S."/>
            <person name="Dirks R."/>
            <person name="Jansen H."/>
            <person name="Henkel C."/>
            <person name="Chen W.J."/>
            <person name="Zahm M."/>
            <person name="Cabau C."/>
            <person name="Klopp C."/>
            <person name="Thompson A.W."/>
            <person name="Robinson-Rechavi M."/>
            <person name="Braasch I."/>
            <person name="Lecointre G."/>
            <person name="Bobe J."/>
            <person name="Postlethwait J.H."/>
            <person name="Berthelot C."/>
            <person name="Roest Crollius H."/>
            <person name="Guiguen Y."/>
        </authorList>
    </citation>
    <scope>NUCLEOTIDE SEQUENCE</scope>
    <source>
        <strain evidence="2">WJC10195</strain>
    </source>
</reference>
<gene>
    <name evidence="2" type="ORF">SKAU_G00276930</name>
</gene>
<keyword evidence="3" id="KW-1185">Reference proteome</keyword>
<comment type="caution">
    <text evidence="2">The sequence shown here is derived from an EMBL/GenBank/DDBJ whole genome shotgun (WGS) entry which is preliminary data.</text>
</comment>
<proteinExistence type="predicted"/>
<evidence type="ECO:0000256" key="1">
    <source>
        <dbReference type="SAM" id="MobiDB-lite"/>
    </source>
</evidence>
<organism evidence="2 3">
    <name type="scientific">Synaphobranchus kaupii</name>
    <name type="common">Kaup's arrowtooth eel</name>
    <dbReference type="NCBI Taxonomy" id="118154"/>
    <lineage>
        <taxon>Eukaryota</taxon>
        <taxon>Metazoa</taxon>
        <taxon>Chordata</taxon>
        <taxon>Craniata</taxon>
        <taxon>Vertebrata</taxon>
        <taxon>Euteleostomi</taxon>
        <taxon>Actinopterygii</taxon>
        <taxon>Neopterygii</taxon>
        <taxon>Teleostei</taxon>
        <taxon>Anguilliformes</taxon>
        <taxon>Synaphobranchidae</taxon>
        <taxon>Synaphobranchus</taxon>
    </lineage>
</organism>